<dbReference type="Pfam" id="PF12833">
    <property type="entry name" value="HTH_18"/>
    <property type="match status" value="1"/>
</dbReference>
<dbReference type="InterPro" id="IPR002818">
    <property type="entry name" value="DJ-1/PfpI"/>
</dbReference>
<dbReference type="InterPro" id="IPR009057">
    <property type="entry name" value="Homeodomain-like_sf"/>
</dbReference>
<evidence type="ECO:0000259" key="3">
    <source>
        <dbReference type="PROSITE" id="PS01124"/>
    </source>
</evidence>
<dbReference type="InterPro" id="IPR029062">
    <property type="entry name" value="Class_I_gatase-like"/>
</dbReference>
<proteinExistence type="predicted"/>
<sequence>MTTPVYVTLLPRAVLLDIAGPAEAFRIAERLRPGSFSLHYVSPQPEVESGSGLFLSHLNPLPDALPAGALVLVPGVVGANVDWADPATGALLAWLARSCQADAPDGPVLLCVCAGAVLAARAGLLDGRDCTTHHGCLAELSELAPRARVHDNRIFVEDGRVSTSAGITAGIDLALHRIALQCGAPLAAQVAREMVVYLRRAGDDPALSAWLDHRNHLHPGVHRVQDAIARAPAQAWRLDELAALAHTSPRHLGRLFREHAGCTPHDYLMRVRLALARELIHDSTQSLERVAEKAGFGSAHHLRRVWRRHESLPPGRSRQARGAAD</sequence>
<organism evidence="4">
    <name type="scientific">plant metagenome</name>
    <dbReference type="NCBI Taxonomy" id="1297885"/>
    <lineage>
        <taxon>unclassified sequences</taxon>
        <taxon>metagenomes</taxon>
        <taxon>organismal metagenomes</taxon>
    </lineage>
</organism>
<reference evidence="4" key="1">
    <citation type="submission" date="2019-03" db="EMBL/GenBank/DDBJ databases">
        <authorList>
            <person name="Danneels B."/>
        </authorList>
    </citation>
    <scope>NUCLEOTIDE SEQUENCE</scope>
</reference>
<feature type="domain" description="HTH araC/xylS-type" evidence="3">
    <location>
        <begin position="222"/>
        <end position="320"/>
    </location>
</feature>
<dbReference type="PROSITE" id="PS01124">
    <property type="entry name" value="HTH_ARAC_FAMILY_2"/>
    <property type="match status" value="1"/>
</dbReference>
<dbReference type="Gene3D" id="1.10.10.60">
    <property type="entry name" value="Homeodomain-like"/>
    <property type="match status" value="1"/>
</dbReference>
<gene>
    <name evidence="4" type="ORF">AMP9_0763</name>
</gene>
<dbReference type="GO" id="GO:0043565">
    <property type="term" value="F:sequence-specific DNA binding"/>
    <property type="evidence" value="ECO:0007669"/>
    <property type="project" value="InterPro"/>
</dbReference>
<dbReference type="Gene3D" id="3.40.50.880">
    <property type="match status" value="1"/>
</dbReference>
<dbReference type="EMBL" id="CAADHY010000008">
    <property type="protein sequence ID" value="VFR17248.1"/>
    <property type="molecule type" value="Genomic_DNA"/>
</dbReference>
<evidence type="ECO:0000313" key="4">
    <source>
        <dbReference type="EMBL" id="VFR17248.1"/>
    </source>
</evidence>
<name>A0A484NUG6_9ZZZZ</name>
<dbReference type="InterPro" id="IPR052158">
    <property type="entry name" value="INH-QAR"/>
</dbReference>
<dbReference type="AlphaFoldDB" id="A0A484NUG6"/>
<dbReference type="SUPFAM" id="SSF52317">
    <property type="entry name" value="Class I glutamine amidotransferase-like"/>
    <property type="match status" value="1"/>
</dbReference>
<dbReference type="Pfam" id="PF01965">
    <property type="entry name" value="DJ-1_PfpI"/>
    <property type="match status" value="1"/>
</dbReference>
<dbReference type="SMART" id="SM00342">
    <property type="entry name" value="HTH_ARAC"/>
    <property type="match status" value="1"/>
</dbReference>
<dbReference type="GO" id="GO:0003700">
    <property type="term" value="F:DNA-binding transcription factor activity"/>
    <property type="evidence" value="ECO:0007669"/>
    <property type="project" value="InterPro"/>
</dbReference>
<dbReference type="InterPro" id="IPR018060">
    <property type="entry name" value="HTH_AraC"/>
</dbReference>
<accession>A0A484NUG6</accession>
<dbReference type="PANTHER" id="PTHR43130:SF3">
    <property type="entry name" value="HTH-TYPE TRANSCRIPTIONAL REGULATOR RV1931C"/>
    <property type="match status" value="1"/>
</dbReference>
<keyword evidence="2" id="KW-0804">Transcription</keyword>
<protein>
    <submittedName>
        <fullName evidence="4">Transcriptional regulator, AraC family</fullName>
    </submittedName>
</protein>
<dbReference type="PANTHER" id="PTHR43130">
    <property type="entry name" value="ARAC-FAMILY TRANSCRIPTIONAL REGULATOR"/>
    <property type="match status" value="1"/>
</dbReference>
<evidence type="ECO:0000256" key="2">
    <source>
        <dbReference type="ARBA" id="ARBA00023163"/>
    </source>
</evidence>
<dbReference type="SUPFAM" id="SSF46689">
    <property type="entry name" value="Homeodomain-like"/>
    <property type="match status" value="2"/>
</dbReference>
<dbReference type="CDD" id="cd03137">
    <property type="entry name" value="GATase1_AraC_1"/>
    <property type="match status" value="1"/>
</dbReference>
<evidence type="ECO:0000256" key="1">
    <source>
        <dbReference type="ARBA" id="ARBA00023015"/>
    </source>
</evidence>
<keyword evidence="1" id="KW-0805">Transcription regulation</keyword>